<dbReference type="EMBL" id="CAWYQH010000079">
    <property type="protein sequence ID" value="CAK8681343.1"/>
    <property type="molecule type" value="Genomic_DNA"/>
</dbReference>
<protein>
    <submittedName>
        <fullName evidence="2">Uncharacterized protein</fullName>
    </submittedName>
</protein>
<organism evidence="2 3">
    <name type="scientific">Clavelina lepadiformis</name>
    <name type="common">Light-bulb sea squirt</name>
    <name type="synonym">Ascidia lepadiformis</name>
    <dbReference type="NCBI Taxonomy" id="159417"/>
    <lineage>
        <taxon>Eukaryota</taxon>
        <taxon>Metazoa</taxon>
        <taxon>Chordata</taxon>
        <taxon>Tunicata</taxon>
        <taxon>Ascidiacea</taxon>
        <taxon>Aplousobranchia</taxon>
        <taxon>Clavelinidae</taxon>
        <taxon>Clavelina</taxon>
    </lineage>
</organism>
<keyword evidence="3" id="KW-1185">Reference proteome</keyword>
<feature type="compositionally biased region" description="Low complexity" evidence="1">
    <location>
        <begin position="136"/>
        <end position="147"/>
    </location>
</feature>
<reference evidence="2 3" key="1">
    <citation type="submission" date="2024-02" db="EMBL/GenBank/DDBJ databases">
        <authorList>
            <person name="Daric V."/>
            <person name="Darras S."/>
        </authorList>
    </citation>
    <scope>NUCLEOTIDE SEQUENCE [LARGE SCALE GENOMIC DNA]</scope>
</reference>
<evidence type="ECO:0000256" key="1">
    <source>
        <dbReference type="SAM" id="MobiDB-lite"/>
    </source>
</evidence>
<evidence type="ECO:0000313" key="2">
    <source>
        <dbReference type="EMBL" id="CAK8681343.1"/>
    </source>
</evidence>
<gene>
    <name evidence="2" type="ORF">CVLEPA_LOCUS11555</name>
</gene>
<name>A0ABP0FQL9_CLALP</name>
<evidence type="ECO:0000313" key="3">
    <source>
        <dbReference type="Proteomes" id="UP001642483"/>
    </source>
</evidence>
<proteinExistence type="predicted"/>
<accession>A0ABP0FQL9</accession>
<feature type="compositionally biased region" description="Polar residues" evidence="1">
    <location>
        <begin position="89"/>
        <end position="106"/>
    </location>
</feature>
<feature type="compositionally biased region" description="Pro residues" evidence="1">
    <location>
        <begin position="108"/>
        <end position="117"/>
    </location>
</feature>
<feature type="compositionally biased region" description="Polar residues" evidence="1">
    <location>
        <begin position="150"/>
        <end position="165"/>
    </location>
</feature>
<feature type="region of interest" description="Disordered" evidence="1">
    <location>
        <begin position="89"/>
        <end position="165"/>
    </location>
</feature>
<comment type="caution">
    <text evidence="2">The sequence shown here is derived from an EMBL/GenBank/DDBJ whole genome shotgun (WGS) entry which is preliminary data.</text>
</comment>
<dbReference type="Proteomes" id="UP001642483">
    <property type="component" value="Unassembled WGS sequence"/>
</dbReference>
<sequence>MLRRNLEKKETVKNRHSKAFKDLIHLHKLTHNVLLEHLGQCEDKDDIEDDIYEDPNSYYVQLNVDQVAAESCASGETKPKLIFKRDSSWRTSQRCKTLPTPQSSNEKPPLPSLPPPRVLRHPRTREGAEQPCGDLESSSSEGSVQVQMLRDQSSTFSFSNQGEYF</sequence>